<keyword evidence="2" id="KW-1185">Reference proteome</keyword>
<gene>
    <name evidence="1" type="ORF">N7492_001565</name>
</gene>
<dbReference type="AlphaFoldDB" id="A0A9W9ITX2"/>
<accession>A0A9W9ITX2</accession>
<evidence type="ECO:0000313" key="1">
    <source>
        <dbReference type="EMBL" id="KAJ5183949.1"/>
    </source>
</evidence>
<evidence type="ECO:0000313" key="2">
    <source>
        <dbReference type="Proteomes" id="UP001146351"/>
    </source>
</evidence>
<reference evidence="1" key="2">
    <citation type="journal article" date="2023" name="IMA Fungus">
        <title>Comparative genomic study of the Penicillium genus elucidates a diverse pangenome and 15 lateral gene transfer events.</title>
        <authorList>
            <person name="Petersen C."/>
            <person name="Sorensen T."/>
            <person name="Nielsen M.R."/>
            <person name="Sondergaard T.E."/>
            <person name="Sorensen J.L."/>
            <person name="Fitzpatrick D.A."/>
            <person name="Frisvad J.C."/>
            <person name="Nielsen K.L."/>
        </authorList>
    </citation>
    <scope>NUCLEOTIDE SEQUENCE</scope>
    <source>
        <strain evidence="1">IBT 21917</strain>
    </source>
</reference>
<protein>
    <submittedName>
        <fullName evidence="1">Uncharacterized protein</fullName>
    </submittedName>
</protein>
<dbReference type="Proteomes" id="UP001146351">
    <property type="component" value="Unassembled WGS sequence"/>
</dbReference>
<dbReference type="EMBL" id="JAPQKO010000001">
    <property type="protein sequence ID" value="KAJ5183949.1"/>
    <property type="molecule type" value="Genomic_DNA"/>
</dbReference>
<reference evidence="1" key="1">
    <citation type="submission" date="2022-11" db="EMBL/GenBank/DDBJ databases">
        <authorList>
            <person name="Petersen C."/>
        </authorList>
    </citation>
    <scope>NUCLEOTIDE SEQUENCE</scope>
    <source>
        <strain evidence="1">IBT 21917</strain>
    </source>
</reference>
<dbReference type="OrthoDB" id="5544992at2759"/>
<proteinExistence type="predicted"/>
<name>A0A9W9ITX2_9EURO</name>
<sequence>MNHPQPHSGNPTDIQSALQSLRLDEASNTTGRNADLQGMSSAQLNPHLKQWVVHTGVHNHVCTNLEFFVSYHPFPSSTSAGAVVSITGQSRTPAGMGMVRINPILIHCLHIPGLQYNVYSEEKGFEDLKIYYTGAMHRTLCDVNGNIVGKAFKNLGVPMLLHTECPPAETPELSRSS</sequence>
<comment type="caution">
    <text evidence="1">The sequence shown here is derived from an EMBL/GenBank/DDBJ whole genome shotgun (WGS) entry which is preliminary data.</text>
</comment>
<organism evidence="1 2">
    <name type="scientific">Penicillium capsulatum</name>
    <dbReference type="NCBI Taxonomy" id="69766"/>
    <lineage>
        <taxon>Eukaryota</taxon>
        <taxon>Fungi</taxon>
        <taxon>Dikarya</taxon>
        <taxon>Ascomycota</taxon>
        <taxon>Pezizomycotina</taxon>
        <taxon>Eurotiomycetes</taxon>
        <taxon>Eurotiomycetidae</taxon>
        <taxon>Eurotiales</taxon>
        <taxon>Aspergillaceae</taxon>
        <taxon>Penicillium</taxon>
    </lineage>
</organism>